<accession>A0ABT1LCZ0</accession>
<dbReference type="EC" id="2.1.2.2" evidence="4"/>
<comment type="catalytic activity">
    <reaction evidence="4">
        <text>N(1)-(5-phospho-beta-D-ribosyl)glycinamide + (6R)-10-formyltetrahydrofolate = N(2)-formyl-N(1)-(5-phospho-beta-D-ribosyl)glycinamide + (6S)-5,6,7,8-tetrahydrofolate + H(+)</text>
        <dbReference type="Rhea" id="RHEA:15053"/>
        <dbReference type="ChEBI" id="CHEBI:15378"/>
        <dbReference type="ChEBI" id="CHEBI:57453"/>
        <dbReference type="ChEBI" id="CHEBI:143788"/>
        <dbReference type="ChEBI" id="CHEBI:147286"/>
        <dbReference type="ChEBI" id="CHEBI:195366"/>
        <dbReference type="EC" id="2.1.2.2"/>
    </reaction>
</comment>
<evidence type="ECO:0000259" key="5">
    <source>
        <dbReference type="Pfam" id="PF00551"/>
    </source>
</evidence>
<dbReference type="InterPro" id="IPR036477">
    <property type="entry name" value="Formyl_transf_N_sf"/>
</dbReference>
<feature type="binding site" evidence="4">
    <location>
        <position position="109"/>
    </location>
    <ligand>
        <name>(6R)-10-formyltetrahydrofolate</name>
        <dbReference type="ChEBI" id="CHEBI:195366"/>
    </ligand>
</feature>
<keyword evidence="2 4" id="KW-0808">Transferase</keyword>
<evidence type="ECO:0000256" key="4">
    <source>
        <dbReference type="HAMAP-Rule" id="MF_01930"/>
    </source>
</evidence>
<sequence>MARMRTAILISGRGSNMTALLEAARQPAYPAQIVLVMSNRPDAAGLARAAEAGFATAVVDHKAYPDRASFEAAMQTELDRHGVELVCLAGFMRVLTPWFIERWTGRLLNIHPSLLPAFRGLHTHERALEEGVKLHGCTVHFVVPELDAGPIVAQGAVPVLAGDTPDSLGGRVLAVEHRLYPLAVALVASGRARLVDGRVLEHDVAGPSGILVNPSPDIGEPAA</sequence>
<feature type="active site" description="Proton donor" evidence="4">
    <location>
        <position position="111"/>
    </location>
</feature>
<evidence type="ECO:0000256" key="2">
    <source>
        <dbReference type="ARBA" id="ARBA00022679"/>
    </source>
</evidence>
<dbReference type="InterPro" id="IPR004607">
    <property type="entry name" value="GART"/>
</dbReference>
<comment type="function">
    <text evidence="4">Catalyzes the transfer of a formyl group from 10-formyltetrahydrofolate to 5-phospho-ribosyl-glycinamide (GAR), producing 5-phospho-ribosyl-N-formylglycinamide (FGAR) and tetrahydrofolate.</text>
</comment>
<comment type="similarity">
    <text evidence="4">Belongs to the GART family.</text>
</comment>
<keyword evidence="7" id="KW-1185">Reference proteome</keyword>
<dbReference type="Gene3D" id="3.40.50.170">
    <property type="entry name" value="Formyl transferase, N-terminal domain"/>
    <property type="match status" value="1"/>
</dbReference>
<dbReference type="RefSeq" id="WP_254742711.1">
    <property type="nucleotide sequence ID" value="NZ_JANCLU010000011.1"/>
</dbReference>
<dbReference type="NCBIfam" id="TIGR00639">
    <property type="entry name" value="PurN"/>
    <property type="match status" value="1"/>
</dbReference>
<dbReference type="SUPFAM" id="SSF53328">
    <property type="entry name" value="Formyltransferase"/>
    <property type="match status" value="1"/>
</dbReference>
<proteinExistence type="inferred from homology"/>
<dbReference type="HAMAP" id="MF_01930">
    <property type="entry name" value="PurN"/>
    <property type="match status" value="1"/>
</dbReference>
<dbReference type="Proteomes" id="UP001205890">
    <property type="component" value="Unassembled WGS sequence"/>
</dbReference>
<comment type="caution">
    <text evidence="4">Lacks conserved residue(s) required for the propagation of feature annotation.</text>
</comment>
<comment type="pathway">
    <text evidence="1 4">Purine metabolism; IMP biosynthesis via de novo pathway; N(2)-formyl-N(1)-(5-phospho-D-ribosyl)glycinamide from N(1)-(5-phospho-D-ribosyl)glycinamide (10-formyl THF route): step 1/1.</text>
</comment>
<gene>
    <name evidence="4 6" type="primary">purN</name>
    <name evidence="6" type="ORF">NK718_12665</name>
</gene>
<evidence type="ECO:0000313" key="7">
    <source>
        <dbReference type="Proteomes" id="UP001205890"/>
    </source>
</evidence>
<dbReference type="EMBL" id="JANCLU010000011">
    <property type="protein sequence ID" value="MCP8939370.1"/>
    <property type="molecule type" value="Genomic_DNA"/>
</dbReference>
<feature type="site" description="Raises pKa of active site His" evidence="4">
    <location>
        <position position="147"/>
    </location>
</feature>
<feature type="binding site" evidence="4">
    <location>
        <begin position="14"/>
        <end position="16"/>
    </location>
    <ligand>
        <name>N(1)-(5-phospho-beta-D-ribosyl)glycinamide</name>
        <dbReference type="ChEBI" id="CHEBI:143788"/>
    </ligand>
</feature>
<dbReference type="InterPro" id="IPR002376">
    <property type="entry name" value="Formyl_transf_N"/>
</dbReference>
<comment type="caution">
    <text evidence="6">The sequence shown here is derived from an EMBL/GenBank/DDBJ whole genome shotgun (WGS) entry which is preliminary data.</text>
</comment>
<dbReference type="GO" id="GO:0004644">
    <property type="term" value="F:phosphoribosylglycinamide formyltransferase activity"/>
    <property type="evidence" value="ECO:0007669"/>
    <property type="project" value="UniProtKB-EC"/>
</dbReference>
<keyword evidence="3 4" id="KW-0658">Purine biosynthesis</keyword>
<dbReference type="Pfam" id="PF00551">
    <property type="entry name" value="Formyl_trans_N"/>
    <property type="match status" value="1"/>
</dbReference>
<name>A0ABT1LCZ0_9HYPH</name>
<protein>
    <recommendedName>
        <fullName evidence="4">Phosphoribosylglycinamide formyltransferase</fullName>
        <ecNumber evidence="4">2.1.2.2</ecNumber>
    </recommendedName>
    <alternativeName>
        <fullName evidence="4">5'-phosphoribosylglycinamide transformylase</fullName>
    </alternativeName>
    <alternativeName>
        <fullName evidence="4">GAR transformylase</fullName>
        <shortName evidence="4">GART</shortName>
    </alternativeName>
</protein>
<dbReference type="PANTHER" id="PTHR43369:SF2">
    <property type="entry name" value="PHOSPHORIBOSYLGLYCINAMIDE FORMYLTRANSFERASE"/>
    <property type="match status" value="1"/>
</dbReference>
<dbReference type="PANTHER" id="PTHR43369">
    <property type="entry name" value="PHOSPHORIBOSYLGLYCINAMIDE FORMYLTRANSFERASE"/>
    <property type="match status" value="1"/>
</dbReference>
<organism evidence="6 7">
    <name type="scientific">Alsobacter ponti</name>
    <dbReference type="NCBI Taxonomy" id="2962936"/>
    <lineage>
        <taxon>Bacteria</taxon>
        <taxon>Pseudomonadati</taxon>
        <taxon>Pseudomonadota</taxon>
        <taxon>Alphaproteobacteria</taxon>
        <taxon>Hyphomicrobiales</taxon>
        <taxon>Alsobacteraceae</taxon>
        <taxon>Alsobacter</taxon>
    </lineage>
</organism>
<evidence type="ECO:0000313" key="6">
    <source>
        <dbReference type="EMBL" id="MCP8939370.1"/>
    </source>
</evidence>
<reference evidence="6 7" key="1">
    <citation type="submission" date="2022-07" db="EMBL/GenBank/DDBJ databases">
        <authorList>
            <person name="Li W.-J."/>
            <person name="Deng Q.-Q."/>
        </authorList>
    </citation>
    <scope>NUCLEOTIDE SEQUENCE [LARGE SCALE GENOMIC DNA]</scope>
    <source>
        <strain evidence="6 7">SYSU M60028</strain>
    </source>
</reference>
<evidence type="ECO:0000256" key="3">
    <source>
        <dbReference type="ARBA" id="ARBA00022755"/>
    </source>
</evidence>
<dbReference type="CDD" id="cd08645">
    <property type="entry name" value="FMT_core_GART"/>
    <property type="match status" value="1"/>
</dbReference>
<feature type="domain" description="Formyl transferase N-terminal" evidence="5">
    <location>
        <begin position="4"/>
        <end position="184"/>
    </location>
</feature>
<feature type="binding site" evidence="4">
    <location>
        <position position="67"/>
    </location>
    <ligand>
        <name>(6R)-10-formyltetrahydrofolate</name>
        <dbReference type="ChEBI" id="CHEBI:195366"/>
    </ligand>
</feature>
<evidence type="ECO:0000256" key="1">
    <source>
        <dbReference type="ARBA" id="ARBA00005054"/>
    </source>
</evidence>